<dbReference type="GO" id="GO:0016787">
    <property type="term" value="F:hydrolase activity"/>
    <property type="evidence" value="ECO:0007669"/>
    <property type="project" value="UniProtKB-KW"/>
</dbReference>
<gene>
    <name evidence="2" type="ORF">SAMN05192576_0974</name>
</gene>
<protein>
    <submittedName>
        <fullName evidence="2">Dienelactone hydrolase</fullName>
    </submittedName>
</protein>
<keyword evidence="3" id="KW-1185">Reference proteome</keyword>
<accession>A0A1G9W981</accession>
<evidence type="ECO:0000313" key="3">
    <source>
        <dbReference type="Proteomes" id="UP000199004"/>
    </source>
</evidence>
<dbReference type="STRING" id="1005944.SAMN05192576_0974"/>
<dbReference type="RefSeq" id="WP_091022346.1">
    <property type="nucleotide sequence ID" value="NZ_BKAE01000002.1"/>
</dbReference>
<dbReference type="InterPro" id="IPR029058">
    <property type="entry name" value="AB_hydrolase_fold"/>
</dbReference>
<dbReference type="Proteomes" id="UP000199004">
    <property type="component" value="Unassembled WGS sequence"/>
</dbReference>
<sequence length="188" mass="19803">MADVVLFHHVHGLTTGVQEFADELRAAGHTVHTPDLFEGQVFDTLEEGMAFSRTVPVDDRAAAAVEGLPAELVYGGFSMGVMCAQTLASSRPGAVGGLLLHSAIDPQWVGPWPDGVPAQIHAMEADPFFIEEDGDLAAAEAMVAAHDGVELFLYPGDEHLFTDSSLAAFDADATALVMQRALAFLGGL</sequence>
<evidence type="ECO:0000313" key="2">
    <source>
        <dbReference type="EMBL" id="SDM80565.1"/>
    </source>
</evidence>
<organism evidence="2 3">
    <name type="scientific">Nocardioides szechwanensis</name>
    <dbReference type="NCBI Taxonomy" id="1005944"/>
    <lineage>
        <taxon>Bacteria</taxon>
        <taxon>Bacillati</taxon>
        <taxon>Actinomycetota</taxon>
        <taxon>Actinomycetes</taxon>
        <taxon>Propionibacteriales</taxon>
        <taxon>Nocardioidaceae</taxon>
        <taxon>Nocardioides</taxon>
    </lineage>
</organism>
<dbReference type="SUPFAM" id="SSF53474">
    <property type="entry name" value="alpha/beta-Hydrolases"/>
    <property type="match status" value="1"/>
</dbReference>
<dbReference type="EMBL" id="FNIC01000001">
    <property type="protein sequence ID" value="SDM80565.1"/>
    <property type="molecule type" value="Genomic_DNA"/>
</dbReference>
<feature type="domain" description="Dienelactone hydrolase" evidence="1">
    <location>
        <begin position="4"/>
        <end position="186"/>
    </location>
</feature>
<dbReference type="InterPro" id="IPR002925">
    <property type="entry name" value="Dienelactn_hydro"/>
</dbReference>
<proteinExistence type="predicted"/>
<name>A0A1G9W981_9ACTN</name>
<dbReference type="Gene3D" id="3.40.50.1820">
    <property type="entry name" value="alpha/beta hydrolase"/>
    <property type="match status" value="1"/>
</dbReference>
<dbReference type="PANTHER" id="PTHR46623">
    <property type="entry name" value="CARBOXYMETHYLENEBUTENOLIDASE-RELATED"/>
    <property type="match status" value="1"/>
</dbReference>
<keyword evidence="2" id="KW-0378">Hydrolase</keyword>
<dbReference type="PANTHER" id="PTHR46623:SF6">
    <property type="entry name" value="ALPHA_BETA-HYDROLASES SUPERFAMILY PROTEIN"/>
    <property type="match status" value="1"/>
</dbReference>
<reference evidence="2 3" key="1">
    <citation type="submission" date="2016-10" db="EMBL/GenBank/DDBJ databases">
        <authorList>
            <person name="de Groot N.N."/>
        </authorList>
    </citation>
    <scope>NUCLEOTIDE SEQUENCE [LARGE SCALE GENOMIC DNA]</scope>
    <source>
        <strain evidence="2 3">CGMCC 1.11147</strain>
    </source>
</reference>
<dbReference type="Pfam" id="PF01738">
    <property type="entry name" value="DLH"/>
    <property type="match status" value="1"/>
</dbReference>
<dbReference type="AlphaFoldDB" id="A0A1G9W981"/>
<dbReference type="InterPro" id="IPR051049">
    <property type="entry name" value="Dienelactone_hydrolase-like"/>
</dbReference>
<evidence type="ECO:0000259" key="1">
    <source>
        <dbReference type="Pfam" id="PF01738"/>
    </source>
</evidence>
<dbReference type="OrthoDB" id="2834584at2"/>